<proteinExistence type="predicted"/>
<protein>
    <submittedName>
        <fullName evidence="2">Uncharacterized protein</fullName>
    </submittedName>
</protein>
<gene>
    <name evidence="2" type="ORF">Tci_915647</name>
</gene>
<comment type="caution">
    <text evidence="2">The sequence shown here is derived from an EMBL/GenBank/DDBJ whole genome shotgun (WGS) entry which is preliminary data.</text>
</comment>
<feature type="region of interest" description="Disordered" evidence="1">
    <location>
        <begin position="28"/>
        <end position="57"/>
    </location>
</feature>
<organism evidence="2">
    <name type="scientific">Tanacetum cinerariifolium</name>
    <name type="common">Dalmatian daisy</name>
    <name type="synonym">Chrysanthemum cinerariifolium</name>
    <dbReference type="NCBI Taxonomy" id="118510"/>
    <lineage>
        <taxon>Eukaryota</taxon>
        <taxon>Viridiplantae</taxon>
        <taxon>Streptophyta</taxon>
        <taxon>Embryophyta</taxon>
        <taxon>Tracheophyta</taxon>
        <taxon>Spermatophyta</taxon>
        <taxon>Magnoliopsida</taxon>
        <taxon>eudicotyledons</taxon>
        <taxon>Gunneridae</taxon>
        <taxon>Pentapetalae</taxon>
        <taxon>asterids</taxon>
        <taxon>campanulids</taxon>
        <taxon>Asterales</taxon>
        <taxon>Asteraceae</taxon>
        <taxon>Asteroideae</taxon>
        <taxon>Anthemideae</taxon>
        <taxon>Anthemidinae</taxon>
        <taxon>Tanacetum</taxon>
    </lineage>
</organism>
<feature type="non-terminal residue" evidence="2">
    <location>
        <position position="1"/>
    </location>
</feature>
<evidence type="ECO:0000313" key="2">
    <source>
        <dbReference type="EMBL" id="GFD43678.1"/>
    </source>
</evidence>
<accession>A0A699WDA7</accession>
<name>A0A699WDA7_TANCI</name>
<reference evidence="2" key="1">
    <citation type="journal article" date="2019" name="Sci. Rep.">
        <title>Draft genome of Tanacetum cinerariifolium, the natural source of mosquito coil.</title>
        <authorList>
            <person name="Yamashiro T."/>
            <person name="Shiraishi A."/>
            <person name="Satake H."/>
            <person name="Nakayama K."/>
        </authorList>
    </citation>
    <scope>NUCLEOTIDE SEQUENCE</scope>
</reference>
<sequence length="57" mass="6243">PPPPAQIYSSPKKDLSWTGLLEFADDTVTNYSRPSPTMESTFGNDQNRNPSVSETVA</sequence>
<dbReference type="EMBL" id="BKCJ011603317">
    <property type="protein sequence ID" value="GFD43678.1"/>
    <property type="molecule type" value="Genomic_DNA"/>
</dbReference>
<evidence type="ECO:0000256" key="1">
    <source>
        <dbReference type="SAM" id="MobiDB-lite"/>
    </source>
</evidence>
<dbReference type="AlphaFoldDB" id="A0A699WDA7"/>